<dbReference type="AlphaFoldDB" id="A0A1Y5SE72"/>
<sequence>MSVKPKTQWRKGWSRALSVESDKPVTLSNAPWENQNNRAATPQPKKEAGSE</sequence>
<keyword evidence="3" id="KW-1185">Reference proteome</keyword>
<name>A0A1Y5SE72_9RHOB</name>
<evidence type="ECO:0000256" key="1">
    <source>
        <dbReference type="SAM" id="MobiDB-lite"/>
    </source>
</evidence>
<reference evidence="2 3" key="1">
    <citation type="submission" date="2017-03" db="EMBL/GenBank/DDBJ databases">
        <authorList>
            <person name="Afonso C.L."/>
            <person name="Miller P.J."/>
            <person name="Scott M.A."/>
            <person name="Spackman E."/>
            <person name="Goraichik I."/>
            <person name="Dimitrov K.M."/>
            <person name="Suarez D.L."/>
            <person name="Swayne D.E."/>
        </authorList>
    </citation>
    <scope>NUCLEOTIDE SEQUENCE [LARGE SCALE GENOMIC DNA]</scope>
    <source>
        <strain evidence="2 3">CECT 8620</strain>
    </source>
</reference>
<proteinExistence type="predicted"/>
<accession>A0A1Y5SE72</accession>
<evidence type="ECO:0000313" key="3">
    <source>
        <dbReference type="Proteomes" id="UP000193862"/>
    </source>
</evidence>
<feature type="compositionally biased region" description="Polar residues" evidence="1">
    <location>
        <begin position="26"/>
        <end position="40"/>
    </location>
</feature>
<gene>
    <name evidence="2" type="ORF">AQS8620_01251</name>
</gene>
<dbReference type="Proteomes" id="UP000193862">
    <property type="component" value="Unassembled WGS sequence"/>
</dbReference>
<dbReference type="EMBL" id="FWFS01000004">
    <property type="protein sequence ID" value="SLN35639.1"/>
    <property type="molecule type" value="Genomic_DNA"/>
</dbReference>
<dbReference type="RefSeq" id="WP_159453204.1">
    <property type="nucleotide sequence ID" value="NZ_FWFS01000004.1"/>
</dbReference>
<evidence type="ECO:0000313" key="2">
    <source>
        <dbReference type="EMBL" id="SLN35639.1"/>
    </source>
</evidence>
<protein>
    <submittedName>
        <fullName evidence="2">Uncharacterized protein</fullName>
    </submittedName>
</protein>
<feature type="region of interest" description="Disordered" evidence="1">
    <location>
        <begin position="1"/>
        <end position="51"/>
    </location>
</feature>
<organism evidence="2 3">
    <name type="scientific">Aquimixticola soesokkakensis</name>
    <dbReference type="NCBI Taxonomy" id="1519096"/>
    <lineage>
        <taxon>Bacteria</taxon>
        <taxon>Pseudomonadati</taxon>
        <taxon>Pseudomonadota</taxon>
        <taxon>Alphaproteobacteria</taxon>
        <taxon>Rhodobacterales</taxon>
        <taxon>Paracoccaceae</taxon>
        <taxon>Aquimixticola</taxon>
    </lineage>
</organism>